<keyword evidence="1" id="KW-0812">Transmembrane</keyword>
<dbReference type="AlphaFoldDB" id="A0A7D5PEZ1"/>
<evidence type="ECO:0000313" key="3">
    <source>
        <dbReference type="Proteomes" id="UP000509346"/>
    </source>
</evidence>
<dbReference type="InterPro" id="IPR007404">
    <property type="entry name" value="YdjM-like"/>
</dbReference>
<dbReference type="RefSeq" id="WP_179922627.1">
    <property type="nucleotide sequence ID" value="NZ_CP058909.1"/>
</dbReference>
<keyword evidence="2" id="KW-0378">Hydrolase</keyword>
<name>A0A7D5PEZ1_9EURY</name>
<dbReference type="GeneID" id="56083188"/>
<feature type="transmembrane region" description="Helical" evidence="1">
    <location>
        <begin position="7"/>
        <end position="26"/>
    </location>
</feature>
<proteinExistence type="predicted"/>
<keyword evidence="1" id="KW-0472">Membrane</keyword>
<sequence length="177" mass="19161">MYREGHIGLGLLVATPFAILFSFSIAPQWGLFTFGFAFITSRAPDIDQSLPLISHRGFTHTIWFGILLSLFFAIGATVALSPFIMDTGSLDGLDALASLLMGNWEVFIIGFVGCFAGFVSHLVGDILTEAYDYTVNPFWPISNTAYTLGWTQADSKVWNWGLLVLGAVATAGTVALI</sequence>
<feature type="transmembrane region" description="Helical" evidence="1">
    <location>
        <begin position="96"/>
        <end position="119"/>
    </location>
</feature>
<dbReference type="OrthoDB" id="118042at2157"/>
<keyword evidence="1" id="KW-1133">Transmembrane helix</keyword>
<feature type="transmembrane region" description="Helical" evidence="1">
    <location>
        <begin position="62"/>
        <end position="84"/>
    </location>
</feature>
<dbReference type="KEGG" id="hpel:HZS54_11325"/>
<evidence type="ECO:0000256" key="1">
    <source>
        <dbReference type="SAM" id="Phobius"/>
    </source>
</evidence>
<feature type="transmembrane region" description="Helical" evidence="1">
    <location>
        <begin position="157"/>
        <end position="176"/>
    </location>
</feature>
<accession>A0A7D5PEZ1</accession>
<dbReference type="Pfam" id="PF04307">
    <property type="entry name" value="YdjM"/>
    <property type="match status" value="1"/>
</dbReference>
<protein>
    <submittedName>
        <fullName evidence="2">Metal-dependent hydrolase</fullName>
    </submittedName>
</protein>
<dbReference type="GO" id="GO:0016787">
    <property type="term" value="F:hydrolase activity"/>
    <property type="evidence" value="ECO:0007669"/>
    <property type="project" value="UniProtKB-KW"/>
</dbReference>
<reference evidence="2 3" key="1">
    <citation type="submission" date="2020-07" db="EMBL/GenBank/DDBJ databases">
        <title>Halosimplex litoreum sp. nov. and Halosimplex rubrum sp. nov., isolated from different salt environments.</title>
        <authorList>
            <person name="Cui H."/>
        </authorList>
    </citation>
    <scope>NUCLEOTIDE SEQUENCE [LARGE SCALE GENOMIC DNA]</scope>
    <source>
        <strain evidence="2 3">R2</strain>
    </source>
</reference>
<keyword evidence="3" id="KW-1185">Reference proteome</keyword>
<dbReference type="EMBL" id="CP058909">
    <property type="protein sequence ID" value="QLH82159.1"/>
    <property type="molecule type" value="Genomic_DNA"/>
</dbReference>
<dbReference type="Proteomes" id="UP000509346">
    <property type="component" value="Chromosome"/>
</dbReference>
<evidence type="ECO:0000313" key="2">
    <source>
        <dbReference type="EMBL" id="QLH82159.1"/>
    </source>
</evidence>
<gene>
    <name evidence="2" type="ORF">HZS54_11325</name>
</gene>
<organism evidence="2 3">
    <name type="scientific">Halosimplex pelagicum</name>
    <dbReference type="NCBI Taxonomy" id="869886"/>
    <lineage>
        <taxon>Archaea</taxon>
        <taxon>Methanobacteriati</taxon>
        <taxon>Methanobacteriota</taxon>
        <taxon>Stenosarchaea group</taxon>
        <taxon>Halobacteria</taxon>
        <taxon>Halobacteriales</taxon>
        <taxon>Haloarculaceae</taxon>
        <taxon>Halosimplex</taxon>
    </lineage>
</organism>